<reference evidence="3" key="1">
    <citation type="submission" date="2022-06" db="EMBL/GenBank/DDBJ databases">
        <title>Aeoliella straminimaris, a novel planctomycete from sediments.</title>
        <authorList>
            <person name="Vitorino I.R."/>
            <person name="Lage O.M."/>
        </authorList>
    </citation>
    <scope>NUCLEOTIDE SEQUENCE</scope>
    <source>
        <strain evidence="3">ICT_H6.2</strain>
    </source>
</reference>
<proteinExistence type="predicted"/>
<evidence type="ECO:0000256" key="2">
    <source>
        <dbReference type="SAM" id="SignalP"/>
    </source>
</evidence>
<dbReference type="Gene3D" id="1.25.40.10">
    <property type="entry name" value="Tetratricopeptide repeat domain"/>
    <property type="match status" value="2"/>
</dbReference>
<protein>
    <submittedName>
        <fullName evidence="3">Tetratricopeptide repeat protein</fullName>
    </submittedName>
</protein>
<keyword evidence="1" id="KW-0802">TPR repeat</keyword>
<feature type="signal peptide" evidence="2">
    <location>
        <begin position="1"/>
        <end position="21"/>
    </location>
</feature>
<organism evidence="3 4">
    <name type="scientific">Aeoliella straminimaris</name>
    <dbReference type="NCBI Taxonomy" id="2954799"/>
    <lineage>
        <taxon>Bacteria</taxon>
        <taxon>Pseudomonadati</taxon>
        <taxon>Planctomycetota</taxon>
        <taxon>Planctomycetia</taxon>
        <taxon>Pirellulales</taxon>
        <taxon>Lacipirellulaceae</taxon>
        <taxon>Aeoliella</taxon>
    </lineage>
</organism>
<gene>
    <name evidence="3" type="ORF">NG895_01760</name>
</gene>
<keyword evidence="2" id="KW-0732">Signal</keyword>
<keyword evidence="4" id="KW-1185">Reference proteome</keyword>
<dbReference type="SMART" id="SM00028">
    <property type="entry name" value="TPR"/>
    <property type="match status" value="4"/>
</dbReference>
<dbReference type="AlphaFoldDB" id="A0A9X2F6R6"/>
<name>A0A9X2F6R6_9BACT</name>
<accession>A0A9X2F6R6</accession>
<feature type="repeat" description="TPR" evidence="1">
    <location>
        <begin position="48"/>
        <end position="81"/>
    </location>
</feature>
<dbReference type="SUPFAM" id="SSF48452">
    <property type="entry name" value="TPR-like"/>
    <property type="match status" value="2"/>
</dbReference>
<dbReference type="PANTHER" id="PTHR45588">
    <property type="entry name" value="TPR DOMAIN-CONTAINING PROTEIN"/>
    <property type="match status" value="1"/>
</dbReference>
<dbReference type="InterPro" id="IPR011990">
    <property type="entry name" value="TPR-like_helical_dom_sf"/>
</dbReference>
<dbReference type="InterPro" id="IPR019734">
    <property type="entry name" value="TPR_rpt"/>
</dbReference>
<evidence type="ECO:0000313" key="3">
    <source>
        <dbReference type="EMBL" id="MCO6042622.1"/>
    </source>
</evidence>
<comment type="caution">
    <text evidence="3">The sequence shown here is derived from an EMBL/GenBank/DDBJ whole genome shotgun (WGS) entry which is preliminary data.</text>
</comment>
<feature type="chain" id="PRO_5040859457" evidence="2">
    <location>
        <begin position="22"/>
        <end position="560"/>
    </location>
</feature>
<dbReference type="Pfam" id="PF14559">
    <property type="entry name" value="TPR_19"/>
    <property type="match status" value="1"/>
</dbReference>
<sequence>MIKHLLTIALAWCLLCTAVLAQRDNPLKSDYYNIGEIHQQVSTKSETAQSWFDRGLAMCYGFNHEEAVRCFDKAIAADPDLAIAYAGKAYALGPNFNNMEITREQMLEAYAASEQALDRLDSASPAEQGIIRAIAERSGPDIPEDFEERAPYNQAYADAMGEVYEKHSDNPNVAELYAEALMNLQPWKHWTPAGTPGEHTERIVEVIENGLRDHPDHPGLCHMYIHVMESSPSPEKALPMADRLAGSVPGSGHLVHMPSHIYVLLGDYDRVIKTNQHAIEVDKEFLDREGAMNFFTLYRIHNYHFIVYGAMFDGQRDVALKAARAINQQVPEALLKDQVDFLDAFMPTALHVMIRFGLWEDILNEPEPAEYLPMSRAIRFYARTLAYAATERVAEAEAERELFLEAVKQVPETNILFQNTSLSILEVARAMVDGEIAYRKGEYDAAFKHLREAVRLDDSLNYDEPWGWMQPARHALGALLTEQGKYAEAEQVYRADLKRHPNNPWALQGLTESLMEQGKIDEARKYNVVFEKACERADVNINRSCFCRLKVADDQKSNEE</sequence>
<evidence type="ECO:0000256" key="1">
    <source>
        <dbReference type="PROSITE-ProRule" id="PRU00339"/>
    </source>
</evidence>
<dbReference type="PANTHER" id="PTHR45588:SF1">
    <property type="entry name" value="WW DOMAIN-CONTAINING PROTEIN"/>
    <property type="match status" value="1"/>
</dbReference>
<feature type="repeat" description="TPR" evidence="1">
    <location>
        <begin position="470"/>
        <end position="503"/>
    </location>
</feature>
<dbReference type="PROSITE" id="PS50005">
    <property type="entry name" value="TPR"/>
    <property type="match status" value="2"/>
</dbReference>
<dbReference type="Proteomes" id="UP001155241">
    <property type="component" value="Unassembled WGS sequence"/>
</dbReference>
<dbReference type="RefSeq" id="WP_252850720.1">
    <property type="nucleotide sequence ID" value="NZ_JAMXLR010000006.1"/>
</dbReference>
<dbReference type="EMBL" id="JAMXLR010000006">
    <property type="protein sequence ID" value="MCO6042622.1"/>
    <property type="molecule type" value="Genomic_DNA"/>
</dbReference>
<evidence type="ECO:0000313" key="4">
    <source>
        <dbReference type="Proteomes" id="UP001155241"/>
    </source>
</evidence>